<name>A0A2T3ASR5_AMORE</name>
<sequence length="107" mass="11302">MQMLPPIYLLIPQLVSAAALGSRYQCQRAAYFVDNNPAGASIVVLKNSENGTPVRNATGGIGLFCFTASTTGAAPAPPGSDRIPTLLSFYSLFLLDTLSSGFYRGLQ</sequence>
<dbReference type="RefSeq" id="XP_024717717.1">
    <property type="nucleotide sequence ID" value="XM_024864591.1"/>
</dbReference>
<proteinExistence type="predicted"/>
<dbReference type="Proteomes" id="UP000241818">
    <property type="component" value="Unassembled WGS sequence"/>
</dbReference>
<dbReference type="EMBL" id="KZ679016">
    <property type="protein sequence ID" value="PSS10538.1"/>
    <property type="molecule type" value="Genomic_DNA"/>
</dbReference>
<evidence type="ECO:0000256" key="1">
    <source>
        <dbReference type="SAM" id="SignalP"/>
    </source>
</evidence>
<feature type="chain" id="PRO_5015499410" evidence="1">
    <location>
        <begin position="18"/>
        <end position="107"/>
    </location>
</feature>
<dbReference type="InParanoid" id="A0A2T3ASR5"/>
<dbReference type="GeneID" id="36572672"/>
<dbReference type="AlphaFoldDB" id="A0A2T3ASR5"/>
<keyword evidence="1" id="KW-0732">Signal</keyword>
<reference evidence="2 3" key="1">
    <citation type="journal article" date="2018" name="New Phytol.">
        <title>Comparative genomics and transcriptomics depict ericoid mycorrhizal fungi as versatile saprotrophs and plant mutualists.</title>
        <authorList>
            <person name="Martino E."/>
            <person name="Morin E."/>
            <person name="Grelet G.A."/>
            <person name="Kuo A."/>
            <person name="Kohler A."/>
            <person name="Daghino S."/>
            <person name="Barry K.W."/>
            <person name="Cichocki N."/>
            <person name="Clum A."/>
            <person name="Dockter R.B."/>
            <person name="Hainaut M."/>
            <person name="Kuo R.C."/>
            <person name="LaButti K."/>
            <person name="Lindahl B.D."/>
            <person name="Lindquist E.A."/>
            <person name="Lipzen A."/>
            <person name="Khouja H.R."/>
            <person name="Magnuson J."/>
            <person name="Murat C."/>
            <person name="Ohm R.A."/>
            <person name="Singer S.W."/>
            <person name="Spatafora J.W."/>
            <person name="Wang M."/>
            <person name="Veneault-Fourrey C."/>
            <person name="Henrissat B."/>
            <person name="Grigoriev I.V."/>
            <person name="Martin F.M."/>
            <person name="Perotto S."/>
        </authorList>
    </citation>
    <scope>NUCLEOTIDE SEQUENCE [LARGE SCALE GENOMIC DNA]</scope>
    <source>
        <strain evidence="2 3">ATCC 22711</strain>
    </source>
</reference>
<protein>
    <submittedName>
        <fullName evidence="2">Uncharacterized protein</fullName>
    </submittedName>
</protein>
<dbReference type="STRING" id="857342.A0A2T3ASR5"/>
<feature type="signal peptide" evidence="1">
    <location>
        <begin position="1"/>
        <end position="17"/>
    </location>
</feature>
<dbReference type="OrthoDB" id="10006285at2759"/>
<keyword evidence="3" id="KW-1185">Reference proteome</keyword>
<evidence type="ECO:0000313" key="2">
    <source>
        <dbReference type="EMBL" id="PSS10538.1"/>
    </source>
</evidence>
<accession>A0A2T3ASR5</accession>
<organism evidence="2 3">
    <name type="scientific">Amorphotheca resinae ATCC 22711</name>
    <dbReference type="NCBI Taxonomy" id="857342"/>
    <lineage>
        <taxon>Eukaryota</taxon>
        <taxon>Fungi</taxon>
        <taxon>Dikarya</taxon>
        <taxon>Ascomycota</taxon>
        <taxon>Pezizomycotina</taxon>
        <taxon>Leotiomycetes</taxon>
        <taxon>Helotiales</taxon>
        <taxon>Amorphothecaceae</taxon>
        <taxon>Amorphotheca</taxon>
    </lineage>
</organism>
<evidence type="ECO:0000313" key="3">
    <source>
        <dbReference type="Proteomes" id="UP000241818"/>
    </source>
</evidence>
<gene>
    <name evidence="2" type="ORF">M430DRAFT_21897</name>
</gene>